<dbReference type="InterPro" id="IPR051781">
    <property type="entry name" value="Metallo-dep_Hydrolase"/>
</dbReference>
<gene>
    <name evidence="2" type="ORF">NX786_15955</name>
</gene>
<keyword evidence="3" id="KW-1185">Reference proteome</keyword>
<dbReference type="PANTHER" id="PTHR43135:SF3">
    <property type="entry name" value="ALPHA-D-RIBOSE 1-METHYLPHOSPHONATE 5-TRIPHOSPHATE DIPHOSPHATASE"/>
    <property type="match status" value="1"/>
</dbReference>
<dbReference type="Pfam" id="PF01979">
    <property type="entry name" value="Amidohydro_1"/>
    <property type="match status" value="1"/>
</dbReference>
<evidence type="ECO:0000313" key="2">
    <source>
        <dbReference type="EMBL" id="MCS0630830.1"/>
    </source>
</evidence>
<dbReference type="Proteomes" id="UP001165263">
    <property type="component" value="Unassembled WGS sequence"/>
</dbReference>
<reference evidence="2" key="1">
    <citation type="submission" date="2022-08" db="EMBL/GenBank/DDBJ databases">
        <title>Reclassification of Massilia species as members of the genera Telluria, Duganella, Pseudoduganella, Mokoshia gen. nov. and Zemynaea gen. nov. using orthogonal and non-orthogonal genome-based approaches.</title>
        <authorList>
            <person name="Bowman J.P."/>
        </authorList>
    </citation>
    <scope>NUCLEOTIDE SEQUENCE</scope>
    <source>
        <strain evidence="2">LMG 11547</strain>
    </source>
</reference>
<name>A0ABT2C0C0_9BURK</name>
<dbReference type="InterPro" id="IPR011059">
    <property type="entry name" value="Metal-dep_hydrolase_composite"/>
</dbReference>
<dbReference type="PANTHER" id="PTHR43135">
    <property type="entry name" value="ALPHA-D-RIBOSE 1-METHYLPHOSPHONATE 5-TRIPHOSPHATE DIPHOSPHATASE"/>
    <property type="match status" value="1"/>
</dbReference>
<evidence type="ECO:0000313" key="3">
    <source>
        <dbReference type="Proteomes" id="UP001165263"/>
    </source>
</evidence>
<dbReference type="SUPFAM" id="SSF51338">
    <property type="entry name" value="Composite domain of metallo-dependent hydrolases"/>
    <property type="match status" value="1"/>
</dbReference>
<comment type="caution">
    <text evidence="2">The sequence shown here is derived from an EMBL/GenBank/DDBJ whole genome shotgun (WGS) entry which is preliminary data.</text>
</comment>
<accession>A0ABT2C0C0</accession>
<dbReference type="InterPro" id="IPR006680">
    <property type="entry name" value="Amidohydro-rel"/>
</dbReference>
<feature type="domain" description="Amidohydrolase-related" evidence="1">
    <location>
        <begin position="18"/>
        <end position="93"/>
    </location>
</feature>
<organism evidence="2 3">
    <name type="scientific">Telluria mixta</name>
    <dbReference type="NCBI Taxonomy" id="34071"/>
    <lineage>
        <taxon>Bacteria</taxon>
        <taxon>Pseudomonadati</taxon>
        <taxon>Pseudomonadota</taxon>
        <taxon>Betaproteobacteria</taxon>
        <taxon>Burkholderiales</taxon>
        <taxon>Oxalobacteraceae</taxon>
        <taxon>Telluria group</taxon>
        <taxon>Telluria</taxon>
    </lineage>
</organism>
<dbReference type="EMBL" id="JANUHC010000005">
    <property type="protein sequence ID" value="MCS0630830.1"/>
    <property type="molecule type" value="Genomic_DNA"/>
</dbReference>
<dbReference type="RefSeq" id="WP_259449926.1">
    <property type="nucleotide sequence ID" value="NZ_CP119520.1"/>
</dbReference>
<evidence type="ECO:0000259" key="1">
    <source>
        <dbReference type="Pfam" id="PF01979"/>
    </source>
</evidence>
<dbReference type="Gene3D" id="3.20.20.140">
    <property type="entry name" value="Metal-dependent hydrolases"/>
    <property type="match status" value="1"/>
</dbReference>
<sequence>MRWPSSAAVAASQRNPIAHGTNAREFRYMVENGLTPAQSLLAGTANAARLLGTIDRVGTLEAGKLADVVAVPGNPIADITVTERPVFVMKDGIVVRRNAAR</sequence>
<proteinExistence type="predicted"/>
<protein>
    <submittedName>
        <fullName evidence="2">Amidohydrolase family protein</fullName>
    </submittedName>
</protein>
<dbReference type="Gene3D" id="2.30.40.10">
    <property type="entry name" value="Urease, subunit C, domain 1"/>
    <property type="match status" value="1"/>
</dbReference>